<keyword evidence="9 12" id="KW-0675">Receptor</keyword>
<dbReference type="PROSITE" id="PS50262">
    <property type="entry name" value="G_PROTEIN_RECEP_F1_2"/>
    <property type="match status" value="1"/>
</dbReference>
<feature type="transmembrane region" description="Helical" evidence="13">
    <location>
        <begin position="153"/>
        <end position="175"/>
    </location>
</feature>
<keyword evidence="7 13" id="KW-0472">Membrane</keyword>
<keyword evidence="8" id="KW-1015">Disulfide bond</keyword>
<proteinExistence type="inferred from homology"/>
<evidence type="ECO:0000256" key="8">
    <source>
        <dbReference type="ARBA" id="ARBA00023157"/>
    </source>
</evidence>
<dbReference type="PANTHER" id="PTHR45695">
    <property type="entry name" value="LEUCOKININ RECEPTOR-RELATED"/>
    <property type="match status" value="1"/>
</dbReference>
<evidence type="ECO:0000256" key="4">
    <source>
        <dbReference type="ARBA" id="ARBA00022692"/>
    </source>
</evidence>
<reference evidence="15" key="1">
    <citation type="submission" date="2020-05" db="UniProtKB">
        <authorList>
            <consortium name="EnsemblMetazoa"/>
        </authorList>
    </citation>
    <scope>IDENTIFICATION</scope>
    <source>
        <strain evidence="15">TTRI</strain>
    </source>
</reference>
<feature type="transmembrane region" description="Helical" evidence="13">
    <location>
        <begin position="295"/>
        <end position="315"/>
    </location>
</feature>
<dbReference type="GO" id="GO:0005886">
    <property type="term" value="C:plasma membrane"/>
    <property type="evidence" value="ECO:0007669"/>
    <property type="project" value="UniProtKB-SubCell"/>
</dbReference>
<dbReference type="PROSITE" id="PS00237">
    <property type="entry name" value="G_PROTEIN_RECEP_F1_1"/>
    <property type="match status" value="1"/>
</dbReference>
<sequence length="379" mass="43164">MSSPQVPDGRNSSTEFLISEEDEEFKTFYPEIQSLVTIIVPICFGIIALTGFFGNTLVILVVVFNKKMHSTTNLLIVNLALADLLFVVLCIPFTGTDYVMENWPFGDTWCRIVHYLIVVTALASIYTLVLMSVDRFLAVVHPIRSRILRSKKVIKISCVIVLWIVIVTVTAPVTMLHGTVKYKPLGVTMVTCCFKNSNSFLSVADYQITFFAGSYLFPLMTISGLYLRMITRLWRQGGDIRMSAESQRGRKRVTRLVVVLVITFALLWLPIQLILLLKALDLYHATTKLKVVLQIVAQLLAYTSSCINPVLYAFLSDNFRKAFHKVSEYFTQVIYSTRCQQMTSLAKNIRKNKSVRLEGLMFLYKFANILTIYNFRQAH</sequence>
<keyword evidence="11 12" id="KW-0807">Transducer</keyword>
<dbReference type="CDD" id="cd15096">
    <property type="entry name" value="7tmA_AstA_R_insect"/>
    <property type="match status" value="1"/>
</dbReference>
<evidence type="ECO:0000256" key="3">
    <source>
        <dbReference type="ARBA" id="ARBA00022475"/>
    </source>
</evidence>
<evidence type="ECO:0000313" key="15">
    <source>
        <dbReference type="EnsemblMetazoa" id="GAUT035837-PA"/>
    </source>
</evidence>
<dbReference type="FunFam" id="1.20.1070.10:FF:000255">
    <property type="entry name" value="Allatostatin A receptor"/>
    <property type="match status" value="1"/>
</dbReference>
<feature type="domain" description="G-protein coupled receptors family 1 profile" evidence="14">
    <location>
        <begin position="54"/>
        <end position="312"/>
    </location>
</feature>
<organism evidence="15 16">
    <name type="scientific">Glossina austeni</name>
    <name type="common">Savannah tsetse fly</name>
    <dbReference type="NCBI Taxonomy" id="7395"/>
    <lineage>
        <taxon>Eukaryota</taxon>
        <taxon>Metazoa</taxon>
        <taxon>Ecdysozoa</taxon>
        <taxon>Arthropoda</taxon>
        <taxon>Hexapoda</taxon>
        <taxon>Insecta</taxon>
        <taxon>Pterygota</taxon>
        <taxon>Neoptera</taxon>
        <taxon>Endopterygota</taxon>
        <taxon>Diptera</taxon>
        <taxon>Brachycera</taxon>
        <taxon>Muscomorpha</taxon>
        <taxon>Hippoboscoidea</taxon>
        <taxon>Glossinidae</taxon>
        <taxon>Glossina</taxon>
    </lineage>
</organism>
<evidence type="ECO:0000313" key="16">
    <source>
        <dbReference type="Proteomes" id="UP000078200"/>
    </source>
</evidence>
<dbReference type="GO" id="GO:0004983">
    <property type="term" value="F:neuropeptide Y receptor activity"/>
    <property type="evidence" value="ECO:0007669"/>
    <property type="project" value="InterPro"/>
</dbReference>
<keyword evidence="3" id="KW-1003">Cell membrane</keyword>
<dbReference type="Pfam" id="PF00001">
    <property type="entry name" value="7tm_1"/>
    <property type="match status" value="1"/>
</dbReference>
<accession>A0A1A9VFR6</accession>
<dbReference type="PRINTS" id="PR01012">
    <property type="entry name" value="NRPEPTIDEYR"/>
</dbReference>
<keyword evidence="4 12" id="KW-0812">Transmembrane</keyword>
<evidence type="ECO:0000259" key="14">
    <source>
        <dbReference type="PROSITE" id="PS50262"/>
    </source>
</evidence>
<evidence type="ECO:0000256" key="5">
    <source>
        <dbReference type="ARBA" id="ARBA00022989"/>
    </source>
</evidence>
<dbReference type="InterPro" id="IPR000611">
    <property type="entry name" value="NPY_rcpt"/>
</dbReference>
<evidence type="ECO:0000256" key="2">
    <source>
        <dbReference type="ARBA" id="ARBA00010663"/>
    </source>
</evidence>
<dbReference type="PRINTS" id="PR00237">
    <property type="entry name" value="GPCRRHODOPSN"/>
</dbReference>
<evidence type="ECO:0000256" key="1">
    <source>
        <dbReference type="ARBA" id="ARBA00004651"/>
    </source>
</evidence>
<dbReference type="Proteomes" id="UP000078200">
    <property type="component" value="Unassembled WGS sequence"/>
</dbReference>
<keyword evidence="6 12" id="KW-0297">G-protein coupled receptor</keyword>
<evidence type="ECO:0000256" key="12">
    <source>
        <dbReference type="RuleBase" id="RU000688"/>
    </source>
</evidence>
<name>A0A1A9VFR6_GLOAU</name>
<evidence type="ECO:0000256" key="13">
    <source>
        <dbReference type="SAM" id="Phobius"/>
    </source>
</evidence>
<dbReference type="PANTHER" id="PTHR45695:SF23">
    <property type="entry name" value="GALANIN-LIKE G-PROTEIN COUPLED RECEPTOR NPR-9"/>
    <property type="match status" value="1"/>
</dbReference>
<feature type="transmembrane region" description="Helical" evidence="13">
    <location>
        <begin position="75"/>
        <end position="95"/>
    </location>
</feature>
<dbReference type="InterPro" id="IPR017452">
    <property type="entry name" value="GPCR_Rhodpsn_7TM"/>
</dbReference>
<dbReference type="STRING" id="7395.A0A1A9VFR6"/>
<feature type="transmembrane region" description="Helical" evidence="13">
    <location>
        <begin position="115"/>
        <end position="133"/>
    </location>
</feature>
<dbReference type="Gene3D" id="1.20.1070.10">
    <property type="entry name" value="Rhodopsin 7-helix transmembrane proteins"/>
    <property type="match status" value="1"/>
</dbReference>
<dbReference type="SUPFAM" id="SSF81321">
    <property type="entry name" value="Family A G protein-coupled receptor-like"/>
    <property type="match status" value="1"/>
</dbReference>
<feature type="transmembrane region" description="Helical" evidence="13">
    <location>
        <begin position="38"/>
        <end position="63"/>
    </location>
</feature>
<dbReference type="AlphaFoldDB" id="A0A1A9VFR6"/>
<feature type="transmembrane region" description="Helical" evidence="13">
    <location>
        <begin position="206"/>
        <end position="227"/>
    </location>
</feature>
<dbReference type="EnsemblMetazoa" id="GAUT035837-RA">
    <property type="protein sequence ID" value="GAUT035837-PA"/>
    <property type="gene ID" value="GAUT035837"/>
</dbReference>
<protein>
    <recommendedName>
        <fullName evidence="14">G-protein coupled receptors family 1 profile domain-containing protein</fullName>
    </recommendedName>
</protein>
<comment type="similarity">
    <text evidence="2 12">Belongs to the G-protein coupled receptor 1 family.</text>
</comment>
<evidence type="ECO:0000256" key="7">
    <source>
        <dbReference type="ARBA" id="ARBA00023136"/>
    </source>
</evidence>
<evidence type="ECO:0000256" key="11">
    <source>
        <dbReference type="ARBA" id="ARBA00023224"/>
    </source>
</evidence>
<dbReference type="VEuPathDB" id="VectorBase:GAUT035837"/>
<evidence type="ECO:0000256" key="9">
    <source>
        <dbReference type="ARBA" id="ARBA00023170"/>
    </source>
</evidence>
<evidence type="ECO:0000256" key="10">
    <source>
        <dbReference type="ARBA" id="ARBA00023180"/>
    </source>
</evidence>
<keyword evidence="10" id="KW-0325">Glycoprotein</keyword>
<keyword evidence="5 13" id="KW-1133">Transmembrane helix</keyword>
<evidence type="ECO:0000256" key="6">
    <source>
        <dbReference type="ARBA" id="ARBA00023040"/>
    </source>
</evidence>
<keyword evidence="16" id="KW-1185">Reference proteome</keyword>
<feature type="transmembrane region" description="Helical" evidence="13">
    <location>
        <begin position="256"/>
        <end position="275"/>
    </location>
</feature>
<dbReference type="SMART" id="SM01381">
    <property type="entry name" value="7TM_GPCR_Srsx"/>
    <property type="match status" value="1"/>
</dbReference>
<dbReference type="InterPro" id="IPR000276">
    <property type="entry name" value="GPCR_Rhodpsn"/>
</dbReference>
<comment type="subcellular location">
    <subcellularLocation>
        <location evidence="1">Cell membrane</location>
        <topology evidence="1">Multi-pass membrane protein</topology>
    </subcellularLocation>
</comment>